<reference evidence="1 2" key="1">
    <citation type="submission" date="2016-05" db="EMBL/GenBank/DDBJ databases">
        <title>Genome sequencing of Vitellibacter soesokkakensis RSSK-12.</title>
        <authorList>
            <person name="Thevarajoo S."/>
            <person name="Selvaratnam C."/>
            <person name="Goh K.M."/>
            <person name="Chan K.-G."/>
            <person name="Chong C.S."/>
        </authorList>
    </citation>
    <scope>NUCLEOTIDE SEQUENCE [LARGE SCALE GENOMIC DNA]</scope>
    <source>
        <strain evidence="1 2">RSSK-12</strain>
    </source>
</reference>
<accession>A0A1A9LDV0</accession>
<protein>
    <submittedName>
        <fullName evidence="1">Uncharacterized protein</fullName>
    </submittedName>
</protein>
<organism evidence="1 2">
    <name type="scientific">Aequorivita soesokkakensis</name>
    <dbReference type="NCBI Taxonomy" id="1385699"/>
    <lineage>
        <taxon>Bacteria</taxon>
        <taxon>Pseudomonadati</taxon>
        <taxon>Bacteroidota</taxon>
        <taxon>Flavobacteriia</taxon>
        <taxon>Flavobacteriales</taxon>
        <taxon>Flavobacteriaceae</taxon>
        <taxon>Aequorivita</taxon>
    </lineage>
</organism>
<dbReference type="AlphaFoldDB" id="A0A1A9LDV0"/>
<name>A0A1A9LDV0_9FLAO</name>
<dbReference type="EMBL" id="LXIE01000037">
    <property type="protein sequence ID" value="OAD90555.1"/>
    <property type="molecule type" value="Genomic_DNA"/>
</dbReference>
<gene>
    <name evidence="1" type="ORF">A7A78_14700</name>
</gene>
<proteinExistence type="predicted"/>
<dbReference type="STRING" id="1385699.A7A78_14700"/>
<keyword evidence="2" id="KW-1185">Reference proteome</keyword>
<dbReference type="Proteomes" id="UP000077552">
    <property type="component" value="Unassembled WGS sequence"/>
</dbReference>
<comment type="caution">
    <text evidence="1">The sequence shown here is derived from an EMBL/GenBank/DDBJ whole genome shotgun (WGS) entry which is preliminary data.</text>
</comment>
<sequence>MLFAFQGFSQKNFNRKGAGSSGAANNNYDFYLRTIDINQKSLTFGLTEAEFDAIKDEAYASPNFIEGNIYQDDKMVKSNIPMRYNAYSDEIEIAIDDTNYNALMKDPSIYVKIAKDIYVFIPYEDSNEKGGYFNILADGKTYDLYKKTKSIFLEPVFATTSYGKDRRASFDKESTYYLMKNGTLYELPGNSSSILKVMDSKKQEVKTYVKENNLDLRKEADLSKVVLYFDSLL</sequence>
<evidence type="ECO:0000313" key="1">
    <source>
        <dbReference type="EMBL" id="OAD90555.1"/>
    </source>
</evidence>
<evidence type="ECO:0000313" key="2">
    <source>
        <dbReference type="Proteomes" id="UP000077552"/>
    </source>
</evidence>